<feature type="region of interest" description="Disordered" evidence="1">
    <location>
        <begin position="86"/>
        <end position="108"/>
    </location>
</feature>
<keyword evidence="3" id="KW-1185">Reference proteome</keyword>
<dbReference type="EMBL" id="JACAZE010000010">
    <property type="protein sequence ID" value="KAF7305239.1"/>
    <property type="molecule type" value="Genomic_DNA"/>
</dbReference>
<comment type="caution">
    <text evidence="2">The sequence shown here is derived from an EMBL/GenBank/DDBJ whole genome shotgun (WGS) entry which is preliminary data.</text>
</comment>
<gene>
    <name evidence="2" type="ORF">HMN09_00774600</name>
</gene>
<evidence type="ECO:0008006" key="4">
    <source>
        <dbReference type="Google" id="ProtNLM"/>
    </source>
</evidence>
<feature type="compositionally biased region" description="Acidic residues" evidence="1">
    <location>
        <begin position="95"/>
        <end position="108"/>
    </location>
</feature>
<organism evidence="2 3">
    <name type="scientific">Mycena chlorophos</name>
    <name type="common">Agaric fungus</name>
    <name type="synonym">Agaricus chlorophos</name>
    <dbReference type="NCBI Taxonomy" id="658473"/>
    <lineage>
        <taxon>Eukaryota</taxon>
        <taxon>Fungi</taxon>
        <taxon>Dikarya</taxon>
        <taxon>Basidiomycota</taxon>
        <taxon>Agaricomycotina</taxon>
        <taxon>Agaricomycetes</taxon>
        <taxon>Agaricomycetidae</taxon>
        <taxon>Agaricales</taxon>
        <taxon>Marasmiineae</taxon>
        <taxon>Mycenaceae</taxon>
        <taxon>Mycena</taxon>
    </lineage>
</organism>
<evidence type="ECO:0000313" key="2">
    <source>
        <dbReference type="EMBL" id="KAF7305239.1"/>
    </source>
</evidence>
<evidence type="ECO:0000256" key="1">
    <source>
        <dbReference type="SAM" id="MobiDB-lite"/>
    </source>
</evidence>
<name>A0A8H6STS4_MYCCL</name>
<evidence type="ECO:0000313" key="3">
    <source>
        <dbReference type="Proteomes" id="UP000613580"/>
    </source>
</evidence>
<proteinExistence type="predicted"/>
<sequence>MGGPVRELRRILASWKDDRAESPECLGYVLKRTYRRTLSFDAKALSGADALLLKNLAPLAAELGFALHLAHLDGTSYNSCRIKDSRWRSQSPCGSEDEDREDDFVDSDSVEESVELKGVVDLEGMPVRVVALKDLRDWDEVLFGRPMVDDGESDDEEFEDHDGKEGSRTKTWHRTALLLWPTNGKIHQSVGVGDVYEHAFHRLSSISQSPSAPHTAVVERLLERCRVSDERVRERMEDRFGIEKDRAPKEEAANIGKALGVLQKCAEEWNDAGLFLRALEVCRVVESVALLGVEELVSAYKAFGWTTLVDFCDTAVRDNKSGSRADIRAMVSRMVSLAVEENDAELASWARKEEDCLLTDLGSIAEADIPWMIEIITGREAETFRETLLPQLAAQNHPVDFWVSFVSQAHAAANTSPTVAACVTQCAEDLVAGLAAFPTKLVASTFPKGYLRSDKNSAETLRVVQLCLEIELPELCARIFVKMLDASRTGAFSPQFPPWLYYAELATPVGEILAADNRAEMRELFRPFFEGVVCSLLSGEMHVPNGPGTITPCPLAERHLRLLIDAVHAGGGLEFLNGLLPDALKGRDWETIQSLERVIMRCFPSHPALRETKLALVQARIPSDILTLNPAQMVRLVELYLDVNAVEQVEVLLARVAAPIVSADSETRRVLLAKLGHDGELLMGMAAVLKTRGMDFKAEPFLGFASTIVRLYVEGLGEEPASGGPTYAELEQLGCRGANRPVAGRGAGGRRSNAAQPAGPCPSCAELKVLLRDEQQAELWLSISAAASVHLGQHFSATQKWGCVWQASSAGLKIVKPENLWAYPEWQARRSVVGRILSSVGDPAAQAEILGDDFARINSRVHGMVPAQVSLKRNASSVDSEGSAKKTRVA</sequence>
<accession>A0A8H6STS4</accession>
<dbReference type="OrthoDB" id="3266192at2759"/>
<dbReference type="AlphaFoldDB" id="A0A8H6STS4"/>
<protein>
    <recommendedName>
        <fullName evidence="4">Sec39 domain-containing protein</fullName>
    </recommendedName>
</protein>
<dbReference type="Proteomes" id="UP000613580">
    <property type="component" value="Unassembled WGS sequence"/>
</dbReference>
<reference evidence="2" key="1">
    <citation type="submission" date="2020-05" db="EMBL/GenBank/DDBJ databases">
        <title>Mycena genomes resolve the evolution of fungal bioluminescence.</title>
        <authorList>
            <person name="Tsai I.J."/>
        </authorList>
    </citation>
    <scope>NUCLEOTIDE SEQUENCE</scope>
    <source>
        <strain evidence="2">110903Hualien_Pintung</strain>
    </source>
</reference>